<gene>
    <name evidence="3" type="ORF">IIE05_04365</name>
</gene>
<protein>
    <submittedName>
        <fullName evidence="3">Glycosyltransferase family 9 protein</fullName>
    </submittedName>
</protein>
<dbReference type="Gene3D" id="3.40.50.2000">
    <property type="entry name" value="Glycogen Phosphorylase B"/>
    <property type="match status" value="2"/>
</dbReference>
<dbReference type="InterPro" id="IPR002201">
    <property type="entry name" value="Glyco_trans_9"/>
</dbReference>
<organism evidence="3 4">
    <name type="scientific">Geobacter anodireducens</name>
    <dbReference type="NCBI Taxonomy" id="1340425"/>
    <lineage>
        <taxon>Bacteria</taxon>
        <taxon>Pseudomonadati</taxon>
        <taxon>Thermodesulfobacteriota</taxon>
        <taxon>Desulfuromonadia</taxon>
        <taxon>Geobacterales</taxon>
        <taxon>Geobacteraceae</taxon>
        <taxon>Geobacter</taxon>
    </lineage>
</organism>
<dbReference type="InterPro" id="IPR051199">
    <property type="entry name" value="LPS_LOS_Heptosyltrfase"/>
</dbReference>
<keyword evidence="2" id="KW-0808">Transferase</keyword>
<dbReference type="SUPFAM" id="SSF53756">
    <property type="entry name" value="UDP-Glycosyltransferase/glycogen phosphorylase"/>
    <property type="match status" value="1"/>
</dbReference>
<dbReference type="Pfam" id="PF01075">
    <property type="entry name" value="Glyco_transf_9"/>
    <property type="match status" value="1"/>
</dbReference>
<dbReference type="EMBL" id="JADBFD010000004">
    <property type="protein sequence ID" value="MBE2887198.1"/>
    <property type="molecule type" value="Genomic_DNA"/>
</dbReference>
<dbReference type="Proteomes" id="UP000618926">
    <property type="component" value="Unassembled WGS sequence"/>
</dbReference>
<proteinExistence type="predicted"/>
<name>A0ABR9NSG1_9BACT</name>
<reference evidence="3 4" key="1">
    <citation type="submission" date="2020-10" db="EMBL/GenBank/DDBJ databases">
        <title>Investigation of anaerobic biodegradation of phenanthrene by a sulfate-dependent Geobacter anodireducens strain PheS2.</title>
        <authorList>
            <person name="Zhang Z."/>
        </authorList>
    </citation>
    <scope>NUCLEOTIDE SEQUENCE [LARGE SCALE GENOMIC DNA]</scope>
    <source>
        <strain evidence="3 4">PheS2</strain>
    </source>
</reference>
<comment type="caution">
    <text evidence="3">The sequence shown here is derived from an EMBL/GenBank/DDBJ whole genome shotgun (WGS) entry which is preliminary data.</text>
</comment>
<dbReference type="PANTHER" id="PTHR30160:SF7">
    <property type="entry name" value="ADP-HEPTOSE--LPS HEPTOSYLTRANSFERASE 2"/>
    <property type="match status" value="1"/>
</dbReference>
<evidence type="ECO:0000313" key="4">
    <source>
        <dbReference type="Proteomes" id="UP000618926"/>
    </source>
</evidence>
<keyword evidence="1" id="KW-0328">Glycosyltransferase</keyword>
<evidence type="ECO:0000256" key="2">
    <source>
        <dbReference type="ARBA" id="ARBA00022679"/>
    </source>
</evidence>
<dbReference type="CDD" id="cd03789">
    <property type="entry name" value="GT9_LPS_heptosyltransferase"/>
    <property type="match status" value="1"/>
</dbReference>
<sequence>MNPRLLKLIDSVVGRTAAAIIPPPSFALQPHLPKSILVIRPGGIGDAALLAPALHALQRSYPGVSIDILAERRNAGAFALCPGLRSVSRYDVPAEFFSVLRSRYDVVIDTEQWHRLSAVVARIVRAGIKIGFATNERRRLFTHPIPYEQDDYEADSFMCLLTPLGISGAGEGGGPFLAVPARDTESVEQLLGGLKGRRFVALFPGASIAERRWGAERFASLAALLVQRGIDVVVVGGESERADGRAVEAAGGLSLCGRTGLAATAAVIGRSALLVSGDSGILHIAVGLGIPTVSLFGPGRAKKWAPRNGYHSVINKGLPCSPCTTFGYTPKCPENARCMADITVDEVKGAVLAVLEKIISHPK</sequence>
<evidence type="ECO:0000256" key="1">
    <source>
        <dbReference type="ARBA" id="ARBA00022676"/>
    </source>
</evidence>
<evidence type="ECO:0000313" key="3">
    <source>
        <dbReference type="EMBL" id="MBE2887198.1"/>
    </source>
</evidence>
<keyword evidence="4" id="KW-1185">Reference proteome</keyword>
<accession>A0ABR9NSG1</accession>
<dbReference type="PANTHER" id="PTHR30160">
    <property type="entry name" value="TETRAACYLDISACCHARIDE 4'-KINASE-RELATED"/>
    <property type="match status" value="1"/>
</dbReference>